<evidence type="ECO:0000313" key="1">
    <source>
        <dbReference type="EMBL" id="VFJ74706.1"/>
    </source>
</evidence>
<dbReference type="AlphaFoldDB" id="A0A450WXL6"/>
<dbReference type="EMBL" id="CAADFL010000814">
    <property type="protein sequence ID" value="VFK21784.1"/>
    <property type="molecule type" value="Genomic_DNA"/>
</dbReference>
<proteinExistence type="predicted"/>
<protein>
    <submittedName>
        <fullName evidence="3">Sulfotransferase family protein</fullName>
    </submittedName>
</protein>
<dbReference type="GO" id="GO:0016740">
    <property type="term" value="F:transferase activity"/>
    <property type="evidence" value="ECO:0007669"/>
    <property type="project" value="UniProtKB-KW"/>
</dbReference>
<dbReference type="SUPFAM" id="SSF52540">
    <property type="entry name" value="P-loop containing nucleoside triphosphate hydrolases"/>
    <property type="match status" value="1"/>
</dbReference>
<dbReference type="Pfam" id="PF13469">
    <property type="entry name" value="Sulfotransfer_3"/>
    <property type="match status" value="1"/>
</dbReference>
<dbReference type="Gene3D" id="3.40.50.300">
    <property type="entry name" value="P-loop containing nucleotide triphosphate hydrolases"/>
    <property type="match status" value="1"/>
</dbReference>
<evidence type="ECO:0000313" key="2">
    <source>
        <dbReference type="EMBL" id="VFJ75302.1"/>
    </source>
</evidence>
<dbReference type="EMBL" id="CAADFA010000806">
    <property type="protein sequence ID" value="VFJ74706.1"/>
    <property type="molecule type" value="Genomic_DNA"/>
</dbReference>
<organism evidence="3">
    <name type="scientific">Candidatus Kentrum sp. FM</name>
    <dbReference type="NCBI Taxonomy" id="2126340"/>
    <lineage>
        <taxon>Bacteria</taxon>
        <taxon>Pseudomonadati</taxon>
        <taxon>Pseudomonadota</taxon>
        <taxon>Gammaproteobacteria</taxon>
        <taxon>Candidatus Kentrum</taxon>
    </lineage>
</organism>
<keyword evidence="3" id="KW-0808">Transferase</keyword>
<gene>
    <name evidence="2" type="ORF">BECKFM1743A_GA0114220_108231</name>
    <name evidence="3" type="ORF">BECKFM1743B_GA0114221_108141</name>
    <name evidence="1" type="ORF">BECKFM1743C_GA0114222_108061</name>
</gene>
<dbReference type="EMBL" id="CAADEZ010000823">
    <property type="protein sequence ID" value="VFJ75302.1"/>
    <property type="molecule type" value="Genomic_DNA"/>
</dbReference>
<sequence>MRSTLYPDALLEIAIRQTGLTDFGEDGFREPLEILLQSLRGEARLSRLGTFIMHQTVLRLLINRLRTEKAFADDPAMNGIPIDRPLYILGFPRTGTTLLHNLLACDPNARWLHMWEGLYPAPAPKSLQDDARIERAEKWIANFEKAAPRLPIAHKLRARGPEECLWLMEHTFADLIFELRAYVPAYGEWLAAHEADVGIYRYYRRQLQMLGAHCRGQHWVLKAPRHLPGLAGLLAVFPDARIVRTHRDPAAILPSLCSLCEILHTAVSNRVDKHAIGAYWYRRMNGLSRQAHKIREEAKPGQFLDIHYEDLVNNPIDTVARIYDYHGYGYSGHFETNMRAWLAGNRQHKHGVHRYTLAEYGLEAANLKNDFSPSGGPVFSNG</sequence>
<accession>A0A450WXL6</accession>
<name>A0A450WXL6_9GAMM</name>
<reference evidence="3" key="1">
    <citation type="submission" date="2019-02" db="EMBL/GenBank/DDBJ databases">
        <authorList>
            <person name="Gruber-Vodicka R. H."/>
            <person name="Seah K. B. B."/>
        </authorList>
    </citation>
    <scope>NUCLEOTIDE SEQUENCE</scope>
    <source>
        <strain evidence="2">BECK_BZ163</strain>
        <strain evidence="3">BECK_BZ164</strain>
        <strain evidence="1">BECK_BZ165</strain>
    </source>
</reference>
<evidence type="ECO:0000313" key="3">
    <source>
        <dbReference type="EMBL" id="VFK21784.1"/>
    </source>
</evidence>
<dbReference type="InterPro" id="IPR027417">
    <property type="entry name" value="P-loop_NTPase"/>
</dbReference>
<dbReference type="PANTHER" id="PTHR36451">
    <property type="entry name" value="PAPS-DEPENDENT SULFOTRANSFERASE STF3"/>
    <property type="match status" value="1"/>
</dbReference>
<dbReference type="PANTHER" id="PTHR36451:SF1">
    <property type="entry name" value="OMEGA-HYDROXY-BETA-DIHYDROMENAQUINONE-9 SULFOTRANSFERASE STF3"/>
    <property type="match status" value="1"/>
</dbReference>
<dbReference type="InterPro" id="IPR052736">
    <property type="entry name" value="Stf3_sulfotransferase"/>
</dbReference>